<dbReference type="Proteomes" id="UP000004994">
    <property type="component" value="Chromosome 4"/>
</dbReference>
<keyword evidence="2" id="KW-1185">Reference proteome</keyword>
<dbReference type="AlphaFoldDB" id="A0A3Q7G717"/>
<evidence type="ECO:0000313" key="2">
    <source>
        <dbReference type="Proteomes" id="UP000004994"/>
    </source>
</evidence>
<reference evidence="1" key="1">
    <citation type="journal article" date="2012" name="Nature">
        <title>The tomato genome sequence provides insights into fleshy fruit evolution.</title>
        <authorList>
            <consortium name="Tomato Genome Consortium"/>
        </authorList>
    </citation>
    <scope>NUCLEOTIDE SEQUENCE [LARGE SCALE GENOMIC DNA]</scope>
    <source>
        <strain evidence="1">cv. Heinz 1706</strain>
    </source>
</reference>
<dbReference type="EnsemblPlants" id="Solyc04g079670.1.1">
    <property type="protein sequence ID" value="Solyc04g079670.1.1.1"/>
    <property type="gene ID" value="Solyc04g079670.1"/>
</dbReference>
<name>A0A3Q7G717_SOLLC</name>
<proteinExistence type="predicted"/>
<organism evidence="1">
    <name type="scientific">Solanum lycopersicum</name>
    <name type="common">Tomato</name>
    <name type="synonym">Lycopersicon esculentum</name>
    <dbReference type="NCBI Taxonomy" id="4081"/>
    <lineage>
        <taxon>Eukaryota</taxon>
        <taxon>Viridiplantae</taxon>
        <taxon>Streptophyta</taxon>
        <taxon>Embryophyta</taxon>
        <taxon>Tracheophyta</taxon>
        <taxon>Spermatophyta</taxon>
        <taxon>Magnoliopsida</taxon>
        <taxon>eudicotyledons</taxon>
        <taxon>Gunneridae</taxon>
        <taxon>Pentapetalae</taxon>
        <taxon>asterids</taxon>
        <taxon>lamiids</taxon>
        <taxon>Solanales</taxon>
        <taxon>Solanaceae</taxon>
        <taxon>Solanoideae</taxon>
        <taxon>Solaneae</taxon>
        <taxon>Solanum</taxon>
        <taxon>Solanum subgen. Lycopersicon</taxon>
    </lineage>
</organism>
<protein>
    <submittedName>
        <fullName evidence="1">Uncharacterized protein</fullName>
    </submittedName>
</protein>
<dbReference type="InParanoid" id="A0A3Q7G717"/>
<reference evidence="1" key="2">
    <citation type="submission" date="2019-01" db="UniProtKB">
        <authorList>
            <consortium name="EnsemblPlants"/>
        </authorList>
    </citation>
    <scope>IDENTIFICATION</scope>
    <source>
        <strain evidence="1">cv. Heinz 1706</strain>
    </source>
</reference>
<dbReference type="Gramene" id="Solyc04g079670.1.1">
    <property type="protein sequence ID" value="Solyc04g079670.1.1.1"/>
    <property type="gene ID" value="Solyc04g079670.1"/>
</dbReference>
<dbReference type="PaxDb" id="4081-Solyc04g079670.1.1"/>
<sequence length="67" mass="7865">MERCKHKVDKLIGKNMFSGSLEPFGMLQPIMKAYSFSPPYYSNKIFFHKFLLAHLVSNAQAEQRRTR</sequence>
<evidence type="ECO:0000313" key="1">
    <source>
        <dbReference type="EnsemblPlants" id="Solyc04g079670.1.1.1"/>
    </source>
</evidence>
<accession>A0A3Q7G717</accession>